<dbReference type="PROSITE" id="PS00763">
    <property type="entry name" value="GLUTATHIONE_PEROXID_2"/>
    <property type="match status" value="1"/>
</dbReference>
<dbReference type="GO" id="GO:0004601">
    <property type="term" value="F:peroxidase activity"/>
    <property type="evidence" value="ECO:0007669"/>
    <property type="project" value="UniProtKB-KW"/>
</dbReference>
<keyword evidence="2" id="KW-0575">Peroxidase</keyword>
<dbReference type="PROSITE" id="PS51355">
    <property type="entry name" value="GLUTATHIONE_PEROXID_3"/>
    <property type="match status" value="1"/>
</dbReference>
<dbReference type="PANTHER" id="PTHR11592:SF78">
    <property type="entry name" value="GLUTATHIONE PEROXIDASE"/>
    <property type="match status" value="1"/>
</dbReference>
<dbReference type="GO" id="GO:0034599">
    <property type="term" value="P:cellular response to oxidative stress"/>
    <property type="evidence" value="ECO:0007669"/>
    <property type="project" value="TreeGrafter"/>
</dbReference>
<dbReference type="InterPro" id="IPR000889">
    <property type="entry name" value="Glutathione_peroxidase"/>
</dbReference>
<name>A0A0F7SVH6_PHARH</name>
<dbReference type="Gene3D" id="3.40.30.10">
    <property type="entry name" value="Glutaredoxin"/>
    <property type="match status" value="1"/>
</dbReference>
<evidence type="ECO:0000256" key="2">
    <source>
        <dbReference type="ARBA" id="ARBA00022559"/>
    </source>
</evidence>
<reference evidence="4" key="1">
    <citation type="submission" date="2014-08" db="EMBL/GenBank/DDBJ databases">
        <authorList>
            <person name="Sharma Rahul"/>
            <person name="Thines Marco"/>
        </authorList>
    </citation>
    <scope>NUCLEOTIDE SEQUENCE</scope>
</reference>
<dbReference type="EMBL" id="LN483166">
    <property type="protein sequence ID" value="CED84540.1"/>
    <property type="molecule type" value="Genomic_DNA"/>
</dbReference>
<dbReference type="PANTHER" id="PTHR11592">
    <property type="entry name" value="GLUTATHIONE PEROXIDASE"/>
    <property type="match status" value="1"/>
</dbReference>
<dbReference type="AlphaFoldDB" id="A0A0F7SVH6"/>
<dbReference type="InterPro" id="IPR036249">
    <property type="entry name" value="Thioredoxin-like_sf"/>
</dbReference>
<comment type="similarity">
    <text evidence="1">Belongs to the glutathione peroxidase family.</text>
</comment>
<protein>
    <submittedName>
        <fullName evidence="4">Hyr1p</fullName>
    </submittedName>
</protein>
<dbReference type="SUPFAM" id="SSF52833">
    <property type="entry name" value="Thioredoxin-like"/>
    <property type="match status" value="1"/>
</dbReference>
<sequence>MSSFYALTTTLRKGKALSFDQFKGKTILIVNVASKKTPQYKVLQELYTKYHDQGLELIGFPSNQFKEQEPGTDDEIAQFCELNYGVSFPIVSKSNVNGPETNDVYKYLKEKKAVENISWNFDKFLVDKEGNVVEYFDRSTTTDVLEPTIQKYL</sequence>
<dbReference type="CDD" id="cd00340">
    <property type="entry name" value="GSH_Peroxidase"/>
    <property type="match status" value="1"/>
</dbReference>
<evidence type="ECO:0000256" key="3">
    <source>
        <dbReference type="ARBA" id="ARBA00023002"/>
    </source>
</evidence>
<accession>A0A0F7SVH6</accession>
<dbReference type="Pfam" id="PF00255">
    <property type="entry name" value="GSHPx"/>
    <property type="match status" value="1"/>
</dbReference>
<evidence type="ECO:0000313" key="4">
    <source>
        <dbReference type="EMBL" id="CED84540.1"/>
    </source>
</evidence>
<dbReference type="InterPro" id="IPR029760">
    <property type="entry name" value="GPX_CS"/>
</dbReference>
<keyword evidence="3" id="KW-0560">Oxidoreductase</keyword>
<organism evidence="4">
    <name type="scientific">Phaffia rhodozyma</name>
    <name type="common">Yeast</name>
    <name type="synonym">Xanthophyllomyces dendrorhous</name>
    <dbReference type="NCBI Taxonomy" id="264483"/>
    <lineage>
        <taxon>Eukaryota</taxon>
        <taxon>Fungi</taxon>
        <taxon>Dikarya</taxon>
        <taxon>Basidiomycota</taxon>
        <taxon>Agaricomycotina</taxon>
        <taxon>Tremellomycetes</taxon>
        <taxon>Cystofilobasidiales</taxon>
        <taxon>Mrakiaceae</taxon>
        <taxon>Phaffia</taxon>
    </lineage>
</organism>
<evidence type="ECO:0000256" key="1">
    <source>
        <dbReference type="ARBA" id="ARBA00006926"/>
    </source>
</evidence>
<proteinExistence type="inferred from homology"/>
<dbReference type="PIRSF" id="PIRSF000303">
    <property type="entry name" value="Glutathion_perox"/>
    <property type="match status" value="1"/>
</dbReference>